<dbReference type="Pfam" id="PF02994">
    <property type="entry name" value="Transposase_22"/>
    <property type="match status" value="1"/>
</dbReference>
<dbReference type="InterPro" id="IPR004244">
    <property type="entry name" value="Transposase_22"/>
</dbReference>
<protein>
    <recommendedName>
        <fullName evidence="3">L1 transposable element RRM domain-containing protein</fullName>
    </recommendedName>
</protein>
<proteinExistence type="inferred from homology"/>
<dbReference type="Gene3D" id="3.30.70.1820">
    <property type="entry name" value="L1 transposable element, RRM domain"/>
    <property type="match status" value="1"/>
</dbReference>
<evidence type="ECO:0000313" key="4">
    <source>
        <dbReference type="Ensembl" id="ENSSSCP00040020155.1"/>
    </source>
</evidence>
<evidence type="ECO:0000313" key="5">
    <source>
        <dbReference type="Proteomes" id="UP000694722"/>
    </source>
</evidence>
<reference evidence="4" key="1">
    <citation type="submission" date="2025-08" db="UniProtKB">
        <authorList>
            <consortium name="Ensembl"/>
        </authorList>
    </citation>
    <scope>IDENTIFICATION</scope>
</reference>
<dbReference type="SUPFAM" id="SSF57997">
    <property type="entry name" value="Tropomyosin"/>
    <property type="match status" value="1"/>
</dbReference>
<dbReference type="Gene3D" id="1.20.5.390">
    <property type="entry name" value="L1 transposable element, trimerization domain"/>
    <property type="match status" value="1"/>
</dbReference>
<feature type="coiled-coil region" evidence="2">
    <location>
        <begin position="5"/>
        <end position="88"/>
    </location>
</feature>
<organism evidence="4 5">
    <name type="scientific">Sus scrofa</name>
    <name type="common">Pig</name>
    <dbReference type="NCBI Taxonomy" id="9823"/>
    <lineage>
        <taxon>Eukaryota</taxon>
        <taxon>Metazoa</taxon>
        <taxon>Chordata</taxon>
        <taxon>Craniata</taxon>
        <taxon>Vertebrata</taxon>
        <taxon>Euteleostomi</taxon>
        <taxon>Mammalia</taxon>
        <taxon>Eutheria</taxon>
        <taxon>Laurasiatheria</taxon>
        <taxon>Artiodactyla</taxon>
        <taxon>Suina</taxon>
        <taxon>Suidae</taxon>
        <taxon>Sus</taxon>
    </lineage>
</organism>
<dbReference type="Proteomes" id="UP000694722">
    <property type="component" value="Unplaced"/>
</dbReference>
<dbReference type="FunFam" id="3.30.70.1820:FF:000002">
    <property type="entry name" value="LINE-1 retrotransposable element ORF1 protein"/>
    <property type="match status" value="1"/>
</dbReference>
<dbReference type="Ensembl" id="ENSSSCT00040048292.1">
    <property type="protein sequence ID" value="ENSSSCP00040020155.1"/>
    <property type="gene ID" value="ENSSSCG00040036019.1"/>
</dbReference>
<dbReference type="PANTHER" id="PTHR11505">
    <property type="entry name" value="L1 TRANSPOSABLE ELEMENT-RELATED"/>
    <property type="match status" value="1"/>
</dbReference>
<dbReference type="InterPro" id="IPR043636">
    <property type="entry name" value="L1_RRM_dom"/>
</dbReference>
<name>A0A8D1EC57_PIG</name>
<dbReference type="AlphaFoldDB" id="A0A8D1EC57"/>
<comment type="similarity">
    <text evidence="1">Belongs to the transposase 22 family.</text>
</comment>
<evidence type="ECO:0000256" key="1">
    <source>
        <dbReference type="ARBA" id="ARBA00061640"/>
    </source>
</evidence>
<keyword evidence="2" id="KW-0175">Coiled coil</keyword>
<accession>A0A8D1EC57</accession>
<evidence type="ECO:0000256" key="2">
    <source>
        <dbReference type="SAM" id="Coils"/>
    </source>
</evidence>
<sequence>MNSNADTLRKEIENIRRSQEKLENLFAEIQTELRAIKTRMNNAEERISDMEDRIMKIIQSGQQTENQIKKQESNIRDLSDNIKRANLRIRGIPEGVEKDKEMENICEEIITGNFPNLKDTEFRIQEAQRAPNKLNPNRSTPRHIIIKMAKVNDKESILKAAREKQNVTYKGSSIRLSADLSTETLQARRNGKRYLKC</sequence>
<evidence type="ECO:0000259" key="3">
    <source>
        <dbReference type="Pfam" id="PF02994"/>
    </source>
</evidence>
<feature type="domain" description="L1 transposable element RRM" evidence="3">
    <location>
        <begin position="84"/>
        <end position="179"/>
    </location>
</feature>